<evidence type="ECO:0000256" key="1">
    <source>
        <dbReference type="SAM" id="MobiDB-lite"/>
    </source>
</evidence>
<dbReference type="RefSeq" id="WP_163290124.1">
    <property type="nucleotide sequence ID" value="NZ_JAAGWY010000002.1"/>
</dbReference>
<dbReference type="Proteomes" id="UP000474967">
    <property type="component" value="Unassembled WGS sequence"/>
</dbReference>
<dbReference type="PROSITE" id="PS51257">
    <property type="entry name" value="PROKAR_LIPOPROTEIN"/>
    <property type="match status" value="1"/>
</dbReference>
<dbReference type="EMBL" id="JAAGWY010000002">
    <property type="protein sequence ID" value="NEN06744.1"/>
    <property type="molecule type" value="Genomic_DNA"/>
</dbReference>
<evidence type="ECO:0000313" key="3">
    <source>
        <dbReference type="EMBL" id="NEN06744.1"/>
    </source>
</evidence>
<gene>
    <name evidence="3" type="ORF">G3T36_12795</name>
</gene>
<sequence length="155" mass="15633">MKVRSFASLVLSVVVVAVMAGCSAAAADSPAPTTASSQTPAVSPTPTDSATPTPTETAAATLNGFDLAAVYAACDAAVPVSVWGGRDPVKPEPPTADAFGQASSDGYVKDHTNGDPNAIYVNVTYHYPEGPYVSALCVASGDPAAPTVTYIRTLD</sequence>
<proteinExistence type="predicted"/>
<dbReference type="AlphaFoldDB" id="A0A6L9Y0D1"/>
<feature type="chain" id="PRO_5026899896" evidence="2">
    <location>
        <begin position="27"/>
        <end position="155"/>
    </location>
</feature>
<name>A0A6L9Y0D1_9MICO</name>
<accession>A0A6L9Y0D1</accession>
<keyword evidence="2" id="KW-0732">Signal</keyword>
<feature type="signal peptide" evidence="2">
    <location>
        <begin position="1"/>
        <end position="26"/>
    </location>
</feature>
<organism evidence="3 4">
    <name type="scientific">Leifsonia tongyongensis</name>
    <dbReference type="NCBI Taxonomy" id="1268043"/>
    <lineage>
        <taxon>Bacteria</taxon>
        <taxon>Bacillati</taxon>
        <taxon>Actinomycetota</taxon>
        <taxon>Actinomycetes</taxon>
        <taxon>Micrococcales</taxon>
        <taxon>Microbacteriaceae</taxon>
        <taxon>Leifsonia</taxon>
    </lineage>
</organism>
<evidence type="ECO:0000313" key="4">
    <source>
        <dbReference type="Proteomes" id="UP000474967"/>
    </source>
</evidence>
<reference evidence="3 4" key="1">
    <citation type="journal article" date="2014" name="J. Microbiol.">
        <title>Diaminobutyricibacter tongyongensis gen. nov., sp. nov. and Homoserinibacter gongjuensis gen. nov., sp. nov. belong to the family Microbacteriaceae.</title>
        <authorList>
            <person name="Kim S.J."/>
            <person name="Ahn J.H."/>
            <person name="Weon H.Y."/>
            <person name="Hamada M."/>
            <person name="Suzuki K."/>
            <person name="Kwon S.W."/>
        </authorList>
    </citation>
    <scope>NUCLEOTIDE SEQUENCE [LARGE SCALE GENOMIC DNA]</scope>
    <source>
        <strain evidence="3 4">NBRC 108724</strain>
    </source>
</reference>
<evidence type="ECO:0000256" key="2">
    <source>
        <dbReference type="SAM" id="SignalP"/>
    </source>
</evidence>
<protein>
    <submittedName>
        <fullName evidence="3">Uncharacterized protein</fullName>
    </submittedName>
</protein>
<feature type="region of interest" description="Disordered" evidence="1">
    <location>
        <begin position="27"/>
        <end position="56"/>
    </location>
</feature>
<keyword evidence="4" id="KW-1185">Reference proteome</keyword>
<comment type="caution">
    <text evidence="3">The sequence shown here is derived from an EMBL/GenBank/DDBJ whole genome shotgun (WGS) entry which is preliminary data.</text>
</comment>